<dbReference type="InterPro" id="IPR025877">
    <property type="entry name" value="MobA-like_NTP_Trfase"/>
</dbReference>
<comment type="caution">
    <text evidence="3">The sequence shown here is derived from an EMBL/GenBank/DDBJ whole genome shotgun (WGS) entry which is preliminary data.</text>
</comment>
<evidence type="ECO:0000259" key="2">
    <source>
        <dbReference type="Pfam" id="PF12804"/>
    </source>
</evidence>
<dbReference type="EMBL" id="JBHRSL010000001">
    <property type="protein sequence ID" value="MFC3050436.1"/>
    <property type="molecule type" value="Genomic_DNA"/>
</dbReference>
<organism evidence="3 4">
    <name type="scientific">Kordiimonas pumila</name>
    <dbReference type="NCBI Taxonomy" id="2161677"/>
    <lineage>
        <taxon>Bacteria</taxon>
        <taxon>Pseudomonadati</taxon>
        <taxon>Pseudomonadota</taxon>
        <taxon>Alphaproteobacteria</taxon>
        <taxon>Kordiimonadales</taxon>
        <taxon>Kordiimonadaceae</taxon>
        <taxon>Kordiimonas</taxon>
    </lineage>
</organism>
<keyword evidence="1" id="KW-0460">Magnesium</keyword>
<dbReference type="Proteomes" id="UP001595444">
    <property type="component" value="Unassembled WGS sequence"/>
</dbReference>
<dbReference type="GO" id="GO:0016740">
    <property type="term" value="F:transferase activity"/>
    <property type="evidence" value="ECO:0007669"/>
    <property type="project" value="UniProtKB-KW"/>
</dbReference>
<evidence type="ECO:0000313" key="3">
    <source>
        <dbReference type="EMBL" id="MFC3050436.1"/>
    </source>
</evidence>
<protein>
    <submittedName>
        <fullName evidence="3">NTP transferase domain-containing protein</fullName>
    </submittedName>
</protein>
<reference evidence="4" key="1">
    <citation type="journal article" date="2019" name="Int. J. Syst. Evol. Microbiol.">
        <title>The Global Catalogue of Microorganisms (GCM) 10K type strain sequencing project: providing services to taxonomists for standard genome sequencing and annotation.</title>
        <authorList>
            <consortium name="The Broad Institute Genomics Platform"/>
            <consortium name="The Broad Institute Genome Sequencing Center for Infectious Disease"/>
            <person name="Wu L."/>
            <person name="Ma J."/>
        </authorList>
    </citation>
    <scope>NUCLEOTIDE SEQUENCE [LARGE SCALE GENOMIC DNA]</scope>
    <source>
        <strain evidence="4">KCTC 62164</strain>
    </source>
</reference>
<proteinExistence type="predicted"/>
<dbReference type="RefSeq" id="WP_194214822.1">
    <property type="nucleotide sequence ID" value="NZ_CP061205.1"/>
</dbReference>
<evidence type="ECO:0000256" key="1">
    <source>
        <dbReference type="ARBA" id="ARBA00022842"/>
    </source>
</evidence>
<dbReference type="Gene3D" id="3.90.550.10">
    <property type="entry name" value="Spore Coat Polysaccharide Biosynthesis Protein SpsA, Chain A"/>
    <property type="match status" value="1"/>
</dbReference>
<feature type="domain" description="MobA-like NTP transferase" evidence="2">
    <location>
        <begin position="29"/>
        <end position="147"/>
    </location>
</feature>
<dbReference type="SUPFAM" id="SSF53448">
    <property type="entry name" value="Nucleotide-diphospho-sugar transferases"/>
    <property type="match status" value="1"/>
</dbReference>
<accession>A0ABV7D099</accession>
<dbReference type="InterPro" id="IPR029044">
    <property type="entry name" value="Nucleotide-diphossugar_trans"/>
</dbReference>
<gene>
    <name evidence="3" type="ORF">ACFOKA_00810</name>
</gene>
<evidence type="ECO:0000313" key="4">
    <source>
        <dbReference type="Proteomes" id="UP001595444"/>
    </source>
</evidence>
<keyword evidence="4" id="KW-1185">Reference proteome</keyword>
<dbReference type="Pfam" id="PF12804">
    <property type="entry name" value="NTP_transf_3"/>
    <property type="match status" value="1"/>
</dbReference>
<name>A0ABV7D099_9PROT</name>
<sequence>MTNGHYTAIILAAQRPGIVNPLAKAYSKSHKCLIEINGIAMLQRIVKNTMAASNVSKIVISIEDANIALSIPEIKRLFDDGAIAFVKSELTLADSIVGAIEQVGIEHMPFFVTTADNCLHTPEIIDYFLNQVRETGAEAAFAMTPDTLVQETYPGTGKITGQHKLIDGIYSNCNMYAITSAAALKTAELFRQGGQFGRKEKRKALIPVVGLWSFFLYRYGLLTFKGMSKQASRALKIKARGIKMPFADAPIDADDQISFDFIEARLKEREV</sequence>
<keyword evidence="3" id="KW-0808">Transferase</keyword>